<organism evidence="1 2">
    <name type="scientific">Glaciimonas immobilis</name>
    <dbReference type="NCBI Taxonomy" id="728004"/>
    <lineage>
        <taxon>Bacteria</taxon>
        <taxon>Pseudomonadati</taxon>
        <taxon>Pseudomonadota</taxon>
        <taxon>Betaproteobacteria</taxon>
        <taxon>Burkholderiales</taxon>
        <taxon>Oxalobacteraceae</taxon>
        <taxon>Glaciimonas</taxon>
    </lineage>
</organism>
<evidence type="ECO:0000313" key="1">
    <source>
        <dbReference type="EMBL" id="MBB5201998.1"/>
    </source>
</evidence>
<dbReference type="AlphaFoldDB" id="A0A840RY19"/>
<name>A0A840RY19_9BURK</name>
<keyword evidence="2" id="KW-1185">Reference proteome</keyword>
<dbReference type="EMBL" id="JACHHQ010000009">
    <property type="protein sequence ID" value="MBB5201998.1"/>
    <property type="molecule type" value="Genomic_DNA"/>
</dbReference>
<dbReference type="RefSeq" id="WP_168054674.1">
    <property type="nucleotide sequence ID" value="NZ_JAAOZT010000005.1"/>
</dbReference>
<protein>
    <submittedName>
        <fullName evidence="1">Uncharacterized protein</fullName>
    </submittedName>
</protein>
<reference evidence="1 2" key="1">
    <citation type="submission" date="2020-08" db="EMBL/GenBank/DDBJ databases">
        <title>Genomic Encyclopedia of Type Strains, Phase IV (KMG-IV): sequencing the most valuable type-strain genomes for metagenomic binning, comparative biology and taxonomic classification.</title>
        <authorList>
            <person name="Goeker M."/>
        </authorList>
    </citation>
    <scope>NUCLEOTIDE SEQUENCE [LARGE SCALE GENOMIC DNA]</scope>
    <source>
        <strain evidence="1 2">DSM 23240</strain>
    </source>
</reference>
<accession>A0A840RY19</accession>
<dbReference type="Proteomes" id="UP000571084">
    <property type="component" value="Unassembled WGS sequence"/>
</dbReference>
<sequence>MAALIPEIFKSIQRRLRNISDLYALGSRTDDRVELEKLARESYDALGKINQNLLRMIEIERSLNSANAFISSSEMRICRQLLKEIRELSGVENSPS</sequence>
<evidence type="ECO:0000313" key="2">
    <source>
        <dbReference type="Proteomes" id="UP000571084"/>
    </source>
</evidence>
<gene>
    <name evidence="1" type="ORF">HNR39_003860</name>
</gene>
<comment type="caution">
    <text evidence="1">The sequence shown here is derived from an EMBL/GenBank/DDBJ whole genome shotgun (WGS) entry which is preliminary data.</text>
</comment>
<proteinExistence type="predicted"/>